<reference evidence="3" key="1">
    <citation type="submission" date="2016-04" db="EMBL/GenBank/DDBJ databases">
        <title>Draft genome sequence of Paludibacter jiangxiensis strain NM7.</title>
        <authorList>
            <person name="Qiu Y."/>
            <person name="Matsuura N."/>
            <person name="Ohashi A."/>
            <person name="Tourlousse M.D."/>
            <person name="Sekiguchi Y."/>
        </authorList>
    </citation>
    <scope>NUCLEOTIDE SEQUENCE [LARGE SCALE GENOMIC DNA]</scope>
    <source>
        <strain evidence="3">NM7</strain>
    </source>
</reference>
<accession>A0A161LDD6</accession>
<dbReference type="AlphaFoldDB" id="A0A161LDD6"/>
<dbReference type="EMBL" id="BDCR01000001">
    <property type="protein sequence ID" value="GAT62175.1"/>
    <property type="molecule type" value="Genomic_DNA"/>
</dbReference>
<keyword evidence="3" id="KW-1185">Reference proteome</keyword>
<protein>
    <submittedName>
        <fullName evidence="2">Uncharacterized protein</fullName>
    </submittedName>
</protein>
<keyword evidence="1" id="KW-0812">Transmembrane</keyword>
<dbReference type="Proteomes" id="UP000076586">
    <property type="component" value="Unassembled WGS sequence"/>
</dbReference>
<keyword evidence="1" id="KW-1133">Transmembrane helix</keyword>
<keyword evidence="1" id="KW-0472">Membrane</keyword>
<organism evidence="2 3">
    <name type="scientific">Paludibacter jiangxiensis</name>
    <dbReference type="NCBI Taxonomy" id="681398"/>
    <lineage>
        <taxon>Bacteria</taxon>
        <taxon>Pseudomonadati</taxon>
        <taxon>Bacteroidota</taxon>
        <taxon>Bacteroidia</taxon>
        <taxon>Bacteroidales</taxon>
        <taxon>Paludibacteraceae</taxon>
        <taxon>Paludibacter</taxon>
    </lineage>
</organism>
<comment type="caution">
    <text evidence="2">The sequence shown here is derived from an EMBL/GenBank/DDBJ whole genome shotgun (WGS) entry which is preliminary data.</text>
</comment>
<evidence type="ECO:0000313" key="2">
    <source>
        <dbReference type="EMBL" id="GAT62175.1"/>
    </source>
</evidence>
<evidence type="ECO:0000313" key="3">
    <source>
        <dbReference type="Proteomes" id="UP000076586"/>
    </source>
</evidence>
<evidence type="ECO:0000256" key="1">
    <source>
        <dbReference type="SAM" id="Phobius"/>
    </source>
</evidence>
<proteinExistence type="predicted"/>
<reference evidence="3" key="2">
    <citation type="journal article" date="2017" name="Genome Announc.">
        <title>Draft genome sequence of Paludibacter jiangxiensis NM7(T), a propionate-producing fermentative bacterium.</title>
        <authorList>
            <person name="Qiu Y.-L."/>
            <person name="Tourlousse D.M."/>
            <person name="Matsuura N."/>
            <person name="Ohashi A."/>
            <person name="Sekiguchi Y."/>
        </authorList>
    </citation>
    <scope>NUCLEOTIDE SEQUENCE [LARGE SCALE GENOMIC DNA]</scope>
    <source>
        <strain evidence="3">NM7</strain>
    </source>
</reference>
<dbReference type="STRING" id="681398.PJIAN_1767"/>
<sequence>MNHYYFFGLKRNKIKTFSFRYINNISIVYKSMYLFYCKLKHLFPFLELFYCFLYLPFEFSIICYYFCI</sequence>
<name>A0A161LDD6_9BACT</name>
<gene>
    <name evidence="2" type="ORF">PJIAN_1767</name>
</gene>
<feature type="transmembrane region" description="Helical" evidence="1">
    <location>
        <begin position="42"/>
        <end position="67"/>
    </location>
</feature>